<organism evidence="6 7">
    <name type="scientific">Candidatus Eubacterium avistercoris</name>
    <dbReference type="NCBI Taxonomy" id="2838567"/>
    <lineage>
        <taxon>Bacteria</taxon>
        <taxon>Bacillati</taxon>
        <taxon>Bacillota</taxon>
        <taxon>Clostridia</taxon>
        <taxon>Eubacteriales</taxon>
        <taxon>Eubacteriaceae</taxon>
        <taxon>Eubacterium</taxon>
    </lineage>
</organism>
<dbReference type="AlphaFoldDB" id="A0A9D2D172"/>
<dbReference type="InterPro" id="IPR013128">
    <property type="entry name" value="Peptidase_C1A"/>
</dbReference>
<evidence type="ECO:0000259" key="5">
    <source>
        <dbReference type="SMART" id="SM00645"/>
    </source>
</evidence>
<dbReference type="Pfam" id="PF00112">
    <property type="entry name" value="Peptidase_C1"/>
    <property type="match status" value="1"/>
</dbReference>
<comment type="similarity">
    <text evidence="1">Belongs to the peptidase C1 family.</text>
</comment>
<reference evidence="6" key="1">
    <citation type="journal article" date="2021" name="PeerJ">
        <title>Extensive microbial diversity within the chicken gut microbiome revealed by metagenomics and culture.</title>
        <authorList>
            <person name="Gilroy R."/>
            <person name="Ravi A."/>
            <person name="Getino M."/>
            <person name="Pursley I."/>
            <person name="Horton D.L."/>
            <person name="Alikhan N.F."/>
            <person name="Baker D."/>
            <person name="Gharbi K."/>
            <person name="Hall N."/>
            <person name="Watson M."/>
            <person name="Adriaenssens E.M."/>
            <person name="Foster-Nyarko E."/>
            <person name="Jarju S."/>
            <person name="Secka A."/>
            <person name="Antonio M."/>
            <person name="Oren A."/>
            <person name="Chaudhuri R.R."/>
            <person name="La Ragione R."/>
            <person name="Hildebrand F."/>
            <person name="Pallen M.J."/>
        </authorList>
    </citation>
    <scope>NUCLEOTIDE SEQUENCE</scope>
    <source>
        <strain evidence="6">CHK192-9172</strain>
    </source>
</reference>
<comment type="caution">
    <text evidence="6">The sequence shown here is derived from an EMBL/GenBank/DDBJ whole genome shotgun (WGS) entry which is preliminary data.</text>
</comment>
<feature type="chain" id="PRO_5039137530" description="Peptidase C1A papain C-terminal domain-containing protein" evidence="4">
    <location>
        <begin position="27"/>
        <end position="793"/>
    </location>
</feature>
<dbReference type="Pfam" id="PF18560">
    <property type="entry name" value="Lectin_like"/>
    <property type="match status" value="1"/>
</dbReference>
<dbReference type="GO" id="GO:0006508">
    <property type="term" value="P:proteolysis"/>
    <property type="evidence" value="ECO:0007669"/>
    <property type="project" value="InterPro"/>
</dbReference>
<protein>
    <recommendedName>
        <fullName evidence="5">Peptidase C1A papain C-terminal domain-containing protein</fullName>
    </recommendedName>
</protein>
<keyword evidence="3" id="KW-1133">Transmembrane helix</keyword>
<reference evidence="6" key="2">
    <citation type="submission" date="2021-04" db="EMBL/GenBank/DDBJ databases">
        <authorList>
            <person name="Gilroy R."/>
        </authorList>
    </citation>
    <scope>NUCLEOTIDE SEQUENCE</scope>
    <source>
        <strain evidence="6">CHK192-9172</strain>
    </source>
</reference>
<dbReference type="EMBL" id="DXCH01000059">
    <property type="protein sequence ID" value="HIZ06736.1"/>
    <property type="molecule type" value="Genomic_DNA"/>
</dbReference>
<keyword evidence="3" id="KW-0812">Transmembrane</keyword>
<feature type="signal peptide" evidence="4">
    <location>
        <begin position="1"/>
        <end position="26"/>
    </location>
</feature>
<keyword evidence="4" id="KW-0732">Signal</keyword>
<dbReference type="CDD" id="cd02619">
    <property type="entry name" value="Peptidase_C1"/>
    <property type="match status" value="1"/>
</dbReference>
<keyword evidence="3" id="KW-0472">Membrane</keyword>
<feature type="transmembrane region" description="Helical" evidence="3">
    <location>
        <begin position="766"/>
        <end position="785"/>
    </location>
</feature>
<dbReference type="SUPFAM" id="SSF54001">
    <property type="entry name" value="Cysteine proteinases"/>
    <property type="match status" value="1"/>
</dbReference>
<proteinExistence type="inferred from homology"/>
<feature type="region of interest" description="Disordered" evidence="2">
    <location>
        <begin position="696"/>
        <end position="756"/>
    </location>
</feature>
<evidence type="ECO:0000256" key="4">
    <source>
        <dbReference type="SAM" id="SignalP"/>
    </source>
</evidence>
<dbReference type="InterPro" id="IPR038765">
    <property type="entry name" value="Papain-like_cys_pep_sf"/>
</dbReference>
<evidence type="ECO:0000313" key="7">
    <source>
        <dbReference type="Proteomes" id="UP000824024"/>
    </source>
</evidence>
<evidence type="ECO:0000256" key="2">
    <source>
        <dbReference type="SAM" id="MobiDB-lite"/>
    </source>
</evidence>
<dbReference type="PROSITE" id="PS00639">
    <property type="entry name" value="THIOL_PROTEASE_HIS"/>
    <property type="match status" value="1"/>
</dbReference>
<dbReference type="Proteomes" id="UP000824024">
    <property type="component" value="Unassembled WGS sequence"/>
</dbReference>
<accession>A0A9D2D172</accession>
<dbReference type="Gene3D" id="3.90.70.10">
    <property type="entry name" value="Cysteine proteinases"/>
    <property type="match status" value="1"/>
</dbReference>
<dbReference type="InterPro" id="IPR040528">
    <property type="entry name" value="Lectin-like"/>
</dbReference>
<dbReference type="SMART" id="SM00645">
    <property type="entry name" value="Pept_C1"/>
    <property type="match status" value="1"/>
</dbReference>
<dbReference type="InterPro" id="IPR025660">
    <property type="entry name" value="Pept_his_AS"/>
</dbReference>
<feature type="domain" description="Peptidase C1A papain C-terminal" evidence="5">
    <location>
        <begin position="69"/>
        <end position="357"/>
    </location>
</feature>
<gene>
    <name evidence="6" type="ORF">IAA08_02230</name>
</gene>
<dbReference type="PROSITE" id="PS51257">
    <property type="entry name" value="PROKAR_LIPOPROTEIN"/>
    <property type="match status" value="1"/>
</dbReference>
<evidence type="ECO:0000256" key="3">
    <source>
        <dbReference type="SAM" id="Phobius"/>
    </source>
</evidence>
<dbReference type="GO" id="GO:0008234">
    <property type="term" value="F:cysteine-type peptidase activity"/>
    <property type="evidence" value="ECO:0007669"/>
    <property type="project" value="InterPro"/>
</dbReference>
<dbReference type="PANTHER" id="PTHR12411">
    <property type="entry name" value="CYSTEINE PROTEASE FAMILY C1-RELATED"/>
    <property type="match status" value="1"/>
</dbReference>
<sequence length="793" mass="86541">MKQKRIRMLGIMACAGIIACSGMTAAAAPLLEDNLNVELVQNGGVLTNINAKYPAAKLNGSKAHSRQAFPEKFDLRNVEGKNYVTPVKFQNPWGTCWAFSDIASLESNVIMQGAGTAEKVDYSEKALVWYSGQLQRGQDDTGEKEGIEYIAEDLAMPYLVGGTVTMVAAQMSSGIGTSTEEQVPYRDKDGTMQKGFLNGKEVYWYDPLGDWTLDDSHLYDRAYQLKNMQYLFGYSAFASSGMDKDELVPYVQDTVNPRIKALLMDRGAVGIGFCADEASPDEVGTSESSYFNAEHNAQYNPDNGLVNHSVTIVGWDDSYPKENFSIAPPGDGAWIVKNSWSDAWGDEGYFYLSYYDTTIAGYESLEADVESFGYSGYDHNYQYDYLGNKSAINASVEASISQQLAALDRDVKAANIFQAKGNETLRAVGVNDNVCWDEDATVVTEIYKLKDNSNPENGELVSSQTDTVSNMLYAAIELKEPVELKEGEYFSVVQSIRTESGLRGVPVEIGTSEPITVSSYDGNGYQISYTVKSEPGQSFLWGLNDTDEEQEWQDVTGEEIKATFKASVTDDADGAYTIPGNVMIKAYTVDTDTTLSMSNHTVDILCYDSSGRQIARLENADITAALELPWNTDSIAFLLEGENEDNLQMKADGMLLKDDAKISRKDFENAKETVLVLTGQDRGESAERVYPITLIFGKQPETEDENKDTTTTVPDGGTGGEKTDGSTTDSIQNPENMSGTKDVSVPDETLGSAADVSKTGDAGRSFAWSAVVLAAGAASAVLVMIRRKIYGLK</sequence>
<name>A0A9D2D172_9FIRM</name>
<dbReference type="InterPro" id="IPR000668">
    <property type="entry name" value="Peptidase_C1A_C"/>
</dbReference>
<evidence type="ECO:0000256" key="1">
    <source>
        <dbReference type="ARBA" id="ARBA00008455"/>
    </source>
</evidence>
<feature type="compositionally biased region" description="Polar residues" evidence="2">
    <location>
        <begin position="725"/>
        <end position="741"/>
    </location>
</feature>
<evidence type="ECO:0000313" key="6">
    <source>
        <dbReference type="EMBL" id="HIZ06736.1"/>
    </source>
</evidence>